<gene>
    <name evidence="1" type="ORF">RBSWK_05830</name>
</gene>
<dbReference type="EMBL" id="AMWG01000163">
    <property type="protein sequence ID" value="ELP30232.1"/>
    <property type="molecule type" value="Genomic_DNA"/>
</dbReference>
<comment type="caution">
    <text evidence="1">The sequence shown here is derived from an EMBL/GenBank/DDBJ whole genome shotgun (WGS) entry which is preliminary data.</text>
</comment>
<reference evidence="1 2" key="1">
    <citation type="journal article" date="2013" name="Mar. Genomics">
        <title>Expression of sulfatases in Rhodopirellula baltica and the diversity of sulfatases in the genus Rhodopirellula.</title>
        <authorList>
            <person name="Wegner C.E."/>
            <person name="Richter-Heitmann T."/>
            <person name="Klindworth A."/>
            <person name="Klockow C."/>
            <person name="Richter M."/>
            <person name="Achstetter T."/>
            <person name="Glockner F.O."/>
            <person name="Harder J."/>
        </authorList>
    </citation>
    <scope>NUCLEOTIDE SEQUENCE [LARGE SCALE GENOMIC DNA]</scope>
    <source>
        <strain evidence="1 2">SWK14</strain>
    </source>
</reference>
<dbReference type="PATRIC" id="fig|993516.3.peg.6248"/>
<accession>L7C9A0</accession>
<sequence>MTNIDRAQATAEQKQIHRAMRTSFPLLLDRATCSDDRECKAKMNDRYQMTSASFAKVLMN</sequence>
<evidence type="ECO:0000313" key="2">
    <source>
        <dbReference type="Proteomes" id="UP000010959"/>
    </source>
</evidence>
<protein>
    <submittedName>
        <fullName evidence="1">Uncharacterized protein</fullName>
    </submittedName>
</protein>
<proteinExistence type="predicted"/>
<dbReference type="AlphaFoldDB" id="L7C9A0"/>
<organism evidence="1 2">
    <name type="scientific">Rhodopirellula baltica SWK14</name>
    <dbReference type="NCBI Taxonomy" id="993516"/>
    <lineage>
        <taxon>Bacteria</taxon>
        <taxon>Pseudomonadati</taxon>
        <taxon>Planctomycetota</taxon>
        <taxon>Planctomycetia</taxon>
        <taxon>Pirellulales</taxon>
        <taxon>Pirellulaceae</taxon>
        <taxon>Rhodopirellula</taxon>
    </lineage>
</organism>
<name>L7C9A0_RHOBT</name>
<evidence type="ECO:0000313" key="1">
    <source>
        <dbReference type="EMBL" id="ELP30232.1"/>
    </source>
</evidence>
<dbReference type="Proteomes" id="UP000010959">
    <property type="component" value="Unassembled WGS sequence"/>
</dbReference>